<dbReference type="EMBL" id="BPLQ01011490">
    <property type="protein sequence ID" value="GIY58359.1"/>
    <property type="molecule type" value="Genomic_DNA"/>
</dbReference>
<comment type="caution">
    <text evidence="2">The sequence shown here is derived from an EMBL/GenBank/DDBJ whole genome shotgun (WGS) entry which is preliminary data.</text>
</comment>
<dbReference type="AlphaFoldDB" id="A0AAV4UKQ9"/>
<keyword evidence="1" id="KW-0472">Membrane</keyword>
<proteinExistence type="predicted"/>
<keyword evidence="1" id="KW-1133">Transmembrane helix</keyword>
<gene>
    <name evidence="2" type="ORF">CDAR_295081</name>
</gene>
<evidence type="ECO:0000313" key="3">
    <source>
        <dbReference type="Proteomes" id="UP001054837"/>
    </source>
</evidence>
<name>A0AAV4UKQ9_9ARAC</name>
<sequence>MKEKNFQSVMNSCSILSTLSVISECGVLHARESRQPSGVVYHPWRNLSFSSHSYALNPPSLRCLLLLNVFLCAATRGPIIASPFVLKPIT</sequence>
<dbReference type="Proteomes" id="UP001054837">
    <property type="component" value="Unassembled WGS sequence"/>
</dbReference>
<evidence type="ECO:0000256" key="1">
    <source>
        <dbReference type="SAM" id="Phobius"/>
    </source>
</evidence>
<organism evidence="2 3">
    <name type="scientific">Caerostris darwini</name>
    <dbReference type="NCBI Taxonomy" id="1538125"/>
    <lineage>
        <taxon>Eukaryota</taxon>
        <taxon>Metazoa</taxon>
        <taxon>Ecdysozoa</taxon>
        <taxon>Arthropoda</taxon>
        <taxon>Chelicerata</taxon>
        <taxon>Arachnida</taxon>
        <taxon>Araneae</taxon>
        <taxon>Araneomorphae</taxon>
        <taxon>Entelegynae</taxon>
        <taxon>Araneoidea</taxon>
        <taxon>Araneidae</taxon>
        <taxon>Caerostris</taxon>
    </lineage>
</organism>
<feature type="transmembrane region" description="Helical" evidence="1">
    <location>
        <begin position="64"/>
        <end position="86"/>
    </location>
</feature>
<protein>
    <recommendedName>
        <fullName evidence="4">Secreted protein</fullName>
    </recommendedName>
</protein>
<keyword evidence="1" id="KW-0812">Transmembrane</keyword>
<evidence type="ECO:0000313" key="2">
    <source>
        <dbReference type="EMBL" id="GIY58359.1"/>
    </source>
</evidence>
<accession>A0AAV4UKQ9</accession>
<reference evidence="2 3" key="1">
    <citation type="submission" date="2021-06" db="EMBL/GenBank/DDBJ databases">
        <title>Caerostris darwini draft genome.</title>
        <authorList>
            <person name="Kono N."/>
            <person name="Arakawa K."/>
        </authorList>
    </citation>
    <scope>NUCLEOTIDE SEQUENCE [LARGE SCALE GENOMIC DNA]</scope>
</reference>
<keyword evidence="3" id="KW-1185">Reference proteome</keyword>
<evidence type="ECO:0008006" key="4">
    <source>
        <dbReference type="Google" id="ProtNLM"/>
    </source>
</evidence>